<evidence type="ECO:0000313" key="13">
    <source>
        <dbReference type="Proteomes" id="UP000289193"/>
    </source>
</evidence>
<keyword evidence="3" id="KW-0732">Signal</keyword>
<dbReference type="InterPro" id="IPR004846">
    <property type="entry name" value="T2SS/T3SS_dom"/>
</dbReference>
<keyword evidence="4" id="KW-0472">Membrane</keyword>
<evidence type="ECO:0000313" key="12">
    <source>
        <dbReference type="Proteomes" id="UP000253850"/>
    </source>
</evidence>
<dbReference type="KEGG" id="hbv:ABIV_0799"/>
<dbReference type="Proteomes" id="UP000253850">
    <property type="component" value="Chromosome"/>
</dbReference>
<dbReference type="Gene3D" id="3.55.50.30">
    <property type="match status" value="1"/>
</dbReference>
<evidence type="ECO:0000259" key="7">
    <source>
        <dbReference type="Pfam" id="PF00263"/>
    </source>
</evidence>
<protein>
    <submittedName>
        <fullName evidence="11">General secretion pathway protein GspD</fullName>
    </submittedName>
    <submittedName>
        <fullName evidence="10">Type II secretion/transformation system, D protein</fullName>
    </submittedName>
</protein>
<dbReference type="InterPro" id="IPR001775">
    <property type="entry name" value="GspD/PilQ"/>
</dbReference>
<comment type="subcellular location">
    <subcellularLocation>
        <location evidence="6">Cell outer membrane</location>
    </subcellularLocation>
    <subcellularLocation>
        <location evidence="1">Membrane</location>
    </subcellularLocation>
</comment>
<dbReference type="Gene3D" id="3.30.1370.120">
    <property type="match status" value="1"/>
</dbReference>
<dbReference type="GO" id="GO:0009279">
    <property type="term" value="C:cell outer membrane"/>
    <property type="evidence" value="ECO:0007669"/>
    <property type="project" value="UniProtKB-SubCell"/>
</dbReference>
<evidence type="ECO:0000256" key="2">
    <source>
        <dbReference type="ARBA" id="ARBA00022692"/>
    </source>
</evidence>
<dbReference type="EMBL" id="PDKM01000001">
    <property type="protein sequence ID" value="RXK10938.1"/>
    <property type="molecule type" value="Genomic_DNA"/>
</dbReference>
<dbReference type="Pfam" id="PF00263">
    <property type="entry name" value="Secretin"/>
    <property type="match status" value="1"/>
</dbReference>
<dbReference type="RefSeq" id="WP_114838673.1">
    <property type="nucleotide sequence ID" value="NZ_CP031217.1"/>
</dbReference>
<organism evidence="11 13">
    <name type="scientific">Halarcobacter bivalviorum</name>
    <dbReference type="NCBI Taxonomy" id="663364"/>
    <lineage>
        <taxon>Bacteria</taxon>
        <taxon>Pseudomonadati</taxon>
        <taxon>Campylobacterota</taxon>
        <taxon>Epsilonproteobacteria</taxon>
        <taxon>Campylobacterales</taxon>
        <taxon>Arcobacteraceae</taxon>
        <taxon>Halarcobacter</taxon>
    </lineage>
</organism>
<evidence type="ECO:0000256" key="5">
    <source>
        <dbReference type="RuleBase" id="RU004003"/>
    </source>
</evidence>
<dbReference type="EMBL" id="CP031217">
    <property type="protein sequence ID" value="AXH11812.1"/>
    <property type="molecule type" value="Genomic_DNA"/>
</dbReference>
<gene>
    <name evidence="10" type="ORF">ABIV_0799</name>
    <name evidence="11" type="ORF">CRV05_00775</name>
</gene>
<dbReference type="PRINTS" id="PR01032">
    <property type="entry name" value="PHAGEIV"/>
</dbReference>
<name>A0AAX2A9Y7_9BACT</name>
<comment type="similarity">
    <text evidence="5">Belongs to the bacterial secretin family.</text>
</comment>
<dbReference type="GO" id="GO:0015627">
    <property type="term" value="C:type II protein secretion system complex"/>
    <property type="evidence" value="ECO:0007669"/>
    <property type="project" value="TreeGrafter"/>
</dbReference>
<dbReference type="InterPro" id="IPR038591">
    <property type="entry name" value="NolW-like_sf"/>
</dbReference>
<dbReference type="InterPro" id="IPR005644">
    <property type="entry name" value="NolW-like"/>
</dbReference>
<evidence type="ECO:0000313" key="10">
    <source>
        <dbReference type="EMBL" id="AXH11812.1"/>
    </source>
</evidence>
<evidence type="ECO:0000313" key="11">
    <source>
        <dbReference type="EMBL" id="RXK10938.1"/>
    </source>
</evidence>
<feature type="domain" description="GspD-like N0" evidence="9">
    <location>
        <begin position="22"/>
        <end position="91"/>
    </location>
</feature>
<reference evidence="10 12" key="2">
    <citation type="submission" date="2018-07" db="EMBL/GenBank/DDBJ databases">
        <title>Complete genome of the Arcobacter bivalviorum type strain LMG 26154.</title>
        <authorList>
            <person name="Miller W.G."/>
            <person name="Yee E."/>
            <person name="Bono J.L."/>
        </authorList>
    </citation>
    <scope>NUCLEOTIDE SEQUENCE [LARGE SCALE GENOMIC DNA]</scope>
    <source>
        <strain evidence="10 12">LMG 26154</strain>
    </source>
</reference>
<evidence type="ECO:0000256" key="6">
    <source>
        <dbReference type="RuleBase" id="RU004004"/>
    </source>
</evidence>
<dbReference type="AlphaFoldDB" id="A0AAX2A9Y7"/>
<dbReference type="GO" id="GO:0009306">
    <property type="term" value="P:protein secretion"/>
    <property type="evidence" value="ECO:0007669"/>
    <property type="project" value="InterPro"/>
</dbReference>
<accession>A0AAX2A9Y7</accession>
<dbReference type="Pfam" id="PF03958">
    <property type="entry name" value="Secretin_N"/>
    <property type="match status" value="1"/>
</dbReference>
<evidence type="ECO:0000259" key="8">
    <source>
        <dbReference type="Pfam" id="PF03958"/>
    </source>
</evidence>
<dbReference type="InterPro" id="IPR049371">
    <property type="entry name" value="GspD-like_N0"/>
</dbReference>
<feature type="domain" description="Type II/III secretion system secretin-like" evidence="7">
    <location>
        <begin position="255"/>
        <end position="413"/>
    </location>
</feature>
<dbReference type="Proteomes" id="UP000289193">
    <property type="component" value="Unassembled WGS sequence"/>
</dbReference>
<keyword evidence="13" id="KW-1185">Reference proteome</keyword>
<dbReference type="PRINTS" id="PR00811">
    <property type="entry name" value="BCTERIALGSPD"/>
</dbReference>
<feature type="domain" description="NolW-like" evidence="8">
    <location>
        <begin position="113"/>
        <end position="181"/>
    </location>
</feature>
<evidence type="ECO:0000256" key="4">
    <source>
        <dbReference type="ARBA" id="ARBA00023136"/>
    </source>
</evidence>
<dbReference type="PANTHER" id="PTHR30332">
    <property type="entry name" value="PROBABLE GENERAL SECRETION PATHWAY PROTEIN D"/>
    <property type="match status" value="1"/>
</dbReference>
<sequence>MKAFLIILCLYIFLYSEDKINVNFNNLELIELIKITSKTINKNILVSQEIKGKVNFVSSSPISKEQLLEILKLTLKENGYFLEEKSGILRVKPLSKKVTLSKIKNSSNLLVKTEVVRLLNIEAKELENIISKLVEKRYKKDSFSPIIVYEESSNSIIVSAKKSELSSLVSLIKDLDRRKKQIYVKAKIVELDDSLLNEIGFRFGILKAKAYSSGLHTFSSNLNNGTALTFDTSTIGLEIPNLSSSIALGASLNLLNKTYALDIVSEPSLLCLNNKQSSIYVGETVSIQTGSTTTDGGTTKNVFEREDIGLTLKVKPRVNENRVLLNIEAIIEGIKNNRTNNNPDTSKKQIITTAFVNNGESVILGGLIEKRNEKSIEKVPFASDIPILGELFKNRYKEKRTKNLIIIITPYIVPEKKDLTFVTQELSKIKVFEDKLLEEFLFKLKEKRIDEKKPSLKQEEILKRFTES</sequence>
<keyword evidence="2" id="KW-0812">Transmembrane</keyword>
<dbReference type="PANTHER" id="PTHR30332:SF24">
    <property type="entry name" value="SECRETIN GSPD-RELATED"/>
    <property type="match status" value="1"/>
</dbReference>
<evidence type="ECO:0000256" key="1">
    <source>
        <dbReference type="ARBA" id="ARBA00004370"/>
    </source>
</evidence>
<evidence type="ECO:0000256" key="3">
    <source>
        <dbReference type="ARBA" id="ARBA00022729"/>
    </source>
</evidence>
<reference evidence="11 13" key="1">
    <citation type="submission" date="2017-10" db="EMBL/GenBank/DDBJ databases">
        <title>Genomics of the genus Arcobacter.</title>
        <authorList>
            <person name="Perez-Cataluna A."/>
            <person name="Figueras M.J."/>
        </authorList>
    </citation>
    <scope>NUCLEOTIDE SEQUENCE [LARGE SCALE GENOMIC DNA]</scope>
    <source>
        <strain evidence="11 13">CECT 7835</strain>
    </source>
</reference>
<dbReference type="InterPro" id="IPR050810">
    <property type="entry name" value="Bact_Secretion_Sys_Channel"/>
</dbReference>
<dbReference type="Pfam" id="PF21305">
    <property type="entry name" value="type_II_gspD_N0"/>
    <property type="match status" value="1"/>
</dbReference>
<keyword evidence="6" id="KW-0813">Transport</keyword>
<evidence type="ECO:0000259" key="9">
    <source>
        <dbReference type="Pfam" id="PF21305"/>
    </source>
</evidence>
<proteinExistence type="inferred from homology"/>